<keyword evidence="6 14" id="KW-0004">4Fe-4S</keyword>
<comment type="caution">
    <text evidence="17">The sequence shown here is derived from an EMBL/GenBank/DDBJ whole genome shotgun (WGS) entry which is preliminary data.</text>
</comment>
<dbReference type="InterPro" id="IPR017896">
    <property type="entry name" value="4Fe4S_Fe-S-bd"/>
</dbReference>
<dbReference type="Pfam" id="PF02775">
    <property type="entry name" value="TPP_enzyme_C"/>
    <property type="match status" value="1"/>
</dbReference>
<evidence type="ECO:0000313" key="18">
    <source>
        <dbReference type="Proteomes" id="UP000003803"/>
    </source>
</evidence>
<dbReference type="GO" id="GO:0030976">
    <property type="term" value="F:thiamine pyrophosphate binding"/>
    <property type="evidence" value="ECO:0007669"/>
    <property type="project" value="InterPro"/>
</dbReference>
<feature type="binding site" evidence="15">
    <location>
        <position position="605"/>
    </location>
    <ligand>
        <name>[4Fe-4S] cluster</name>
        <dbReference type="ChEBI" id="CHEBI:49883"/>
        <label>1</label>
    </ligand>
</feature>
<comment type="cofactor">
    <cofactor evidence="14 15">
        <name>[4Fe-4S] cluster</name>
        <dbReference type="ChEBI" id="CHEBI:49883"/>
    </cofactor>
    <text evidence="14 15">Binds 2 [4Fe-4S] clusters. In this family the first cluster has a non-standard and varying [4Fe-4S] binding motif CX(2)CX(2)CX(4-5)CP.</text>
</comment>
<dbReference type="PANTHER" id="PTHR43710:SF5">
    <property type="entry name" value="INDOLEPYRUVATE FERREDOXIN OXIDOREDUCTASE ALPHA SUBUNIT"/>
    <property type="match status" value="1"/>
</dbReference>
<evidence type="ECO:0000256" key="7">
    <source>
        <dbReference type="ARBA" id="ARBA00022723"/>
    </source>
</evidence>
<dbReference type="Gene3D" id="3.40.50.970">
    <property type="match status" value="2"/>
</dbReference>
<comment type="catalytic activity">
    <reaction evidence="13 14">
        <text>indole-3-pyruvate + 2 oxidized [2Fe-2S]-[ferredoxin] + CoA = (indol-3-yl)acetyl-CoA + 2 reduced [2Fe-2S]-[ferredoxin] + CO2 + H(+)</text>
        <dbReference type="Rhea" id="RHEA:12645"/>
        <dbReference type="Rhea" id="RHEA-COMP:10000"/>
        <dbReference type="Rhea" id="RHEA-COMP:10001"/>
        <dbReference type="ChEBI" id="CHEBI:15378"/>
        <dbReference type="ChEBI" id="CHEBI:16526"/>
        <dbReference type="ChEBI" id="CHEBI:17640"/>
        <dbReference type="ChEBI" id="CHEBI:33737"/>
        <dbReference type="ChEBI" id="CHEBI:33738"/>
        <dbReference type="ChEBI" id="CHEBI:57271"/>
        <dbReference type="ChEBI" id="CHEBI:57287"/>
        <dbReference type="EC" id="1.2.7.8"/>
    </reaction>
</comment>
<dbReference type="InterPro" id="IPR011766">
    <property type="entry name" value="TPP_enzyme_TPP-bd"/>
</dbReference>
<organism evidence="17 18">
    <name type="scientific">Anaerotruncus colihominis DSM 17241</name>
    <dbReference type="NCBI Taxonomy" id="445972"/>
    <lineage>
        <taxon>Bacteria</taxon>
        <taxon>Bacillati</taxon>
        <taxon>Bacillota</taxon>
        <taxon>Clostridia</taxon>
        <taxon>Eubacteriales</taxon>
        <taxon>Oscillospiraceae</taxon>
        <taxon>Anaerotruncus</taxon>
    </lineage>
</organism>
<keyword evidence="7 14" id="KW-0479">Metal-binding</keyword>
<dbReference type="CDD" id="cd07034">
    <property type="entry name" value="TPP_PYR_PFOR_IOR-alpha_like"/>
    <property type="match status" value="1"/>
</dbReference>
<dbReference type="Pfam" id="PF01855">
    <property type="entry name" value="POR_N"/>
    <property type="match status" value="1"/>
</dbReference>
<feature type="domain" description="4Fe-4S ferredoxin-type" evidence="16">
    <location>
        <begin position="558"/>
        <end position="585"/>
    </location>
</feature>
<feature type="binding site" evidence="15">
    <location>
        <position position="601"/>
    </location>
    <ligand>
        <name>[4Fe-4S] cluster</name>
        <dbReference type="ChEBI" id="CHEBI:49883"/>
        <label>2</label>
    </ligand>
</feature>
<evidence type="ECO:0000256" key="12">
    <source>
        <dbReference type="ARBA" id="ARBA00030514"/>
    </source>
</evidence>
<dbReference type="CDD" id="cd02008">
    <property type="entry name" value="TPP_IOR_alpha"/>
    <property type="match status" value="1"/>
</dbReference>
<dbReference type="Proteomes" id="UP000003803">
    <property type="component" value="Unassembled WGS sequence"/>
</dbReference>
<evidence type="ECO:0000256" key="14">
    <source>
        <dbReference type="PIRNR" id="PIRNR006439"/>
    </source>
</evidence>
<dbReference type="InterPro" id="IPR017721">
    <property type="entry name" value="IorA"/>
</dbReference>
<dbReference type="GO" id="GO:0043805">
    <property type="term" value="F:indolepyruvate ferredoxin oxidoreductase activity"/>
    <property type="evidence" value="ECO:0007669"/>
    <property type="project" value="UniProtKB-UniRule"/>
</dbReference>
<dbReference type="SUPFAM" id="SSF52922">
    <property type="entry name" value="TK C-terminal domain-like"/>
    <property type="match status" value="1"/>
</dbReference>
<dbReference type="InterPro" id="IPR029061">
    <property type="entry name" value="THDP-binding"/>
</dbReference>
<keyword evidence="5 14" id="KW-0813">Transport</keyword>
<feature type="binding site" evidence="15">
    <location>
        <position position="573"/>
    </location>
    <ligand>
        <name>[4Fe-4S] cluster</name>
        <dbReference type="ChEBI" id="CHEBI:49883"/>
        <label>1</label>
    </ligand>
</feature>
<evidence type="ECO:0000256" key="5">
    <source>
        <dbReference type="ARBA" id="ARBA00022448"/>
    </source>
</evidence>
<dbReference type="NCBIfam" id="TIGR03336">
    <property type="entry name" value="IOR_alpha"/>
    <property type="match status" value="1"/>
</dbReference>
<accession>B0PF72</accession>
<dbReference type="PROSITE" id="PS51379">
    <property type="entry name" value="4FE4S_FER_2"/>
    <property type="match status" value="2"/>
</dbReference>
<keyword evidence="18" id="KW-1185">Reference proteome</keyword>
<evidence type="ECO:0000259" key="16">
    <source>
        <dbReference type="PROSITE" id="PS51379"/>
    </source>
</evidence>
<feature type="domain" description="4Fe-4S ferredoxin-type" evidence="16">
    <location>
        <begin position="586"/>
        <end position="615"/>
    </location>
</feature>
<keyword evidence="8 14" id="KW-0249">Electron transport</keyword>
<evidence type="ECO:0000256" key="10">
    <source>
        <dbReference type="ARBA" id="ARBA00023004"/>
    </source>
</evidence>
<keyword evidence="9 14" id="KW-0560">Oxidoreductase</keyword>
<evidence type="ECO:0000256" key="2">
    <source>
        <dbReference type="ARBA" id="ARBA00011238"/>
    </source>
</evidence>
<dbReference type="FunFam" id="3.40.50.970:FF:000039">
    <property type="entry name" value="Indolepyruvate oxidoreductase subunit IorA"/>
    <property type="match status" value="1"/>
</dbReference>
<reference evidence="17" key="2">
    <citation type="submission" date="2013-09" db="EMBL/GenBank/DDBJ databases">
        <title>Draft genome sequence of Anaerotruncus colihominis(DSM 17241).</title>
        <authorList>
            <person name="Sudarsanam P."/>
            <person name="Ley R."/>
            <person name="Guruge J."/>
            <person name="Turnbaugh P.J."/>
            <person name="Mahowald M."/>
            <person name="Liep D."/>
            <person name="Gordon J."/>
        </authorList>
    </citation>
    <scope>NUCLEOTIDE SEQUENCE</scope>
    <source>
        <strain evidence="17">DSM 17241</strain>
    </source>
</reference>
<evidence type="ECO:0000256" key="11">
    <source>
        <dbReference type="ARBA" id="ARBA00023014"/>
    </source>
</evidence>
<dbReference type="HOGENOM" id="CLU_017727_0_0_9"/>
<evidence type="ECO:0000313" key="17">
    <source>
        <dbReference type="EMBL" id="EDS10005.1"/>
    </source>
</evidence>
<evidence type="ECO:0000256" key="13">
    <source>
        <dbReference type="ARBA" id="ARBA00048332"/>
    </source>
</evidence>
<evidence type="ECO:0000256" key="1">
    <source>
        <dbReference type="ARBA" id="ARBA00002995"/>
    </source>
</evidence>
<proteinExistence type="predicted"/>
<dbReference type="Pfam" id="PF00037">
    <property type="entry name" value="Fer4"/>
    <property type="match status" value="1"/>
</dbReference>
<feature type="binding site" evidence="15">
    <location>
        <position position="595"/>
    </location>
    <ligand>
        <name>[4Fe-4S] cluster</name>
        <dbReference type="ChEBI" id="CHEBI:49883"/>
        <label>2</label>
    </ligand>
</feature>
<keyword evidence="10 14" id="KW-0408">Iron</keyword>
<name>B0PF72_9FIRM</name>
<gene>
    <name evidence="17" type="primary">iorA</name>
    <name evidence="17" type="ORF">ANACOL_03451</name>
</gene>
<dbReference type="Gene3D" id="3.30.70.20">
    <property type="match status" value="1"/>
</dbReference>
<keyword evidence="11 14" id="KW-0411">Iron-sulfur</keyword>
<dbReference type="EMBL" id="ABGD02000025">
    <property type="protein sequence ID" value="EDS10005.1"/>
    <property type="molecule type" value="Genomic_DNA"/>
</dbReference>
<evidence type="ECO:0000256" key="15">
    <source>
        <dbReference type="PIRSR" id="PIRSR006439-50"/>
    </source>
</evidence>
<evidence type="ECO:0000256" key="8">
    <source>
        <dbReference type="ARBA" id="ARBA00022982"/>
    </source>
</evidence>
<dbReference type="SUPFAM" id="SSF54862">
    <property type="entry name" value="4Fe-4S ferredoxins"/>
    <property type="match status" value="1"/>
</dbReference>
<dbReference type="STRING" id="169435.ERS852551_00381"/>
<dbReference type="SUPFAM" id="SSF52518">
    <property type="entry name" value="Thiamin diphosphate-binding fold (THDP-binding)"/>
    <property type="match status" value="2"/>
</dbReference>
<evidence type="ECO:0000256" key="4">
    <source>
        <dbReference type="ARBA" id="ARBA00017710"/>
    </source>
</evidence>
<sequence>MLFAAQPTKVFCRGFFSKKLESFLARLFFKKAGKRGKMKQLMLGNQAVARGLFEAGCRFVSSYPGTPSTEISEYASEYEEIYAEWAPNEKVACEAALGAAIGGARSFCAMKHVGLNVAADPLFTAAYTGVNGGMVIGVADDPGMHSSQNEQDSRHYAIAAKLPMVEPSDSQECIDFIKAAYEISETYDTPVIFRTCTRIAHSQSIIETAERGERPLRDYVKDPKKYVMMPGNAIGRHVFVEERMKKLAELAETTPLNRAELAGRGVGFITSGTCYQYVKEAFPEASVLKLGLVNPLPEKLIRDFAAQVETLYIVEELDPVIETHCRAIGVRVDGGKDRLGLLGEYSQREIAAAFGAPVPECADFGEPVPVRPPVLCPGCPHRGLFYTLHKLGVMVSGDIGCYTLGALPPLGALDTTVCMGASISGLHGFNKARGRDSAKKSVAVIGDSTFMHSGITGLINITYNLGNSTVIVLDNSITGMTGHQQNPTTGLTLKNQPTPQVSIEKICEAAGVRRVRVVDPNELKELEQVVREELEADEPSVIIARRPCVLLKYVKHAPPFVIDDEKCKKCKACMRIGCPAINITDGRVVIDETLCVGCDLCTKLCSFGAIKSSEVHV</sequence>
<dbReference type="PIRSF" id="PIRSF006439">
    <property type="entry name" value="Indolepyruvate_ferr_oxidored"/>
    <property type="match status" value="1"/>
</dbReference>
<dbReference type="GO" id="GO:0046872">
    <property type="term" value="F:metal ion binding"/>
    <property type="evidence" value="ECO:0007669"/>
    <property type="project" value="UniProtKB-UniRule"/>
</dbReference>
<dbReference type="AlphaFoldDB" id="B0PF72"/>
<feature type="binding site" evidence="15">
    <location>
        <position position="567"/>
    </location>
    <ligand>
        <name>[4Fe-4S] cluster</name>
        <dbReference type="ChEBI" id="CHEBI:49883"/>
        <label>1</label>
    </ligand>
</feature>
<feature type="binding site" evidence="15">
    <location>
        <position position="598"/>
    </location>
    <ligand>
        <name>[4Fe-4S] cluster</name>
        <dbReference type="ChEBI" id="CHEBI:49883"/>
        <label>2</label>
    </ligand>
</feature>
<dbReference type="InterPro" id="IPR009014">
    <property type="entry name" value="Transketo_C/PFOR_II"/>
</dbReference>
<feature type="binding site" evidence="15">
    <location>
        <position position="570"/>
    </location>
    <ligand>
        <name>[4Fe-4S] cluster</name>
        <dbReference type="ChEBI" id="CHEBI:49883"/>
        <label>1</label>
    </ligand>
</feature>
<reference evidence="17" key="1">
    <citation type="submission" date="2007-11" db="EMBL/GenBank/DDBJ databases">
        <authorList>
            <person name="Fulton L."/>
            <person name="Clifton S."/>
            <person name="Fulton B."/>
            <person name="Xu J."/>
            <person name="Minx P."/>
            <person name="Pepin K.H."/>
            <person name="Johnson M."/>
            <person name="Thiruvilangam P."/>
            <person name="Bhonagiri V."/>
            <person name="Nash W.E."/>
            <person name="Mardis E.R."/>
            <person name="Wilson R.K."/>
        </authorList>
    </citation>
    <scope>NUCLEOTIDE SEQUENCE [LARGE SCALE GENOMIC DNA]</scope>
    <source>
        <strain evidence="17">DSM 17241</strain>
    </source>
</reference>
<evidence type="ECO:0000256" key="9">
    <source>
        <dbReference type="ARBA" id="ARBA00023002"/>
    </source>
</evidence>
<evidence type="ECO:0000256" key="6">
    <source>
        <dbReference type="ARBA" id="ARBA00022485"/>
    </source>
</evidence>
<comment type="subunit">
    <text evidence="2">Heterodimer of the IorA and IorB subunits.</text>
</comment>
<feature type="binding site" evidence="15">
    <location>
        <position position="578"/>
    </location>
    <ligand>
        <name>[4Fe-4S] cluster</name>
        <dbReference type="ChEBI" id="CHEBI:49883"/>
        <label>2</label>
    </ligand>
</feature>
<comment type="function">
    <text evidence="1 14">Catalyzes the ferredoxin-dependent oxidative decarboxylation of arylpyruvates.</text>
</comment>
<protein>
    <recommendedName>
        <fullName evidence="4 14">Indolepyruvate oxidoreductase subunit IorA</fullName>
        <shortName evidence="14">IOR</shortName>
        <ecNumber evidence="3 14">1.2.7.8</ecNumber>
    </recommendedName>
    <alternativeName>
        <fullName evidence="12 14">Indolepyruvate ferredoxin oxidoreductase subunit alpha</fullName>
    </alternativeName>
</protein>
<dbReference type="EC" id="1.2.7.8" evidence="3 14"/>
<dbReference type="eggNOG" id="COG4231">
    <property type="taxonomic scope" value="Bacteria"/>
</dbReference>
<dbReference type="GO" id="GO:0051539">
    <property type="term" value="F:4 iron, 4 sulfur cluster binding"/>
    <property type="evidence" value="ECO:0007669"/>
    <property type="project" value="UniProtKB-UniRule"/>
</dbReference>
<dbReference type="PANTHER" id="PTHR43710">
    <property type="entry name" value="2-HYDROXYACYL-COA LYASE"/>
    <property type="match status" value="1"/>
</dbReference>
<dbReference type="InterPro" id="IPR045025">
    <property type="entry name" value="HACL1-like"/>
</dbReference>
<dbReference type="InterPro" id="IPR002880">
    <property type="entry name" value="Pyrv_Fd/Flavodoxin_OxRdtase_N"/>
</dbReference>
<evidence type="ECO:0000256" key="3">
    <source>
        <dbReference type="ARBA" id="ARBA00012812"/>
    </source>
</evidence>